<evidence type="ECO:0000256" key="7">
    <source>
        <dbReference type="ARBA" id="ARBA00023136"/>
    </source>
</evidence>
<feature type="domain" description="Protein kinase" evidence="17">
    <location>
        <begin position="303"/>
        <end position="582"/>
    </location>
</feature>
<dbReference type="GO" id="GO:0004672">
    <property type="term" value="F:protein kinase activity"/>
    <property type="evidence" value="ECO:0007669"/>
    <property type="project" value="InterPro"/>
</dbReference>
<feature type="signal peptide" evidence="16">
    <location>
        <begin position="1"/>
        <end position="23"/>
    </location>
</feature>
<dbReference type="AlphaFoldDB" id="A0A9Q1C8I4"/>
<keyword evidence="20" id="KW-1185">Reference proteome</keyword>
<evidence type="ECO:0000256" key="12">
    <source>
        <dbReference type="RuleBase" id="RU000405"/>
    </source>
</evidence>
<feature type="compositionally biased region" description="Polar residues" evidence="14">
    <location>
        <begin position="857"/>
        <end position="872"/>
    </location>
</feature>
<reference evidence="19" key="1">
    <citation type="submission" date="2021-10" db="EMBL/GenBank/DDBJ databases">
        <title>Tropical sea cucumber genome reveals ecological adaptation and Cuvierian tubules defense mechanism.</title>
        <authorList>
            <person name="Chen T."/>
        </authorList>
    </citation>
    <scope>NUCLEOTIDE SEQUENCE</scope>
    <source>
        <strain evidence="19">Nanhai2018</strain>
        <tissue evidence="19">Muscle</tissue>
    </source>
</reference>
<dbReference type="Gene3D" id="1.10.510.10">
    <property type="entry name" value="Transferase(Phosphotransferase) domain 1"/>
    <property type="match status" value="1"/>
</dbReference>
<keyword evidence="6 15" id="KW-1133">Transmembrane helix</keyword>
<organism evidence="19 20">
    <name type="scientific">Holothuria leucospilota</name>
    <name type="common">Black long sea cucumber</name>
    <name type="synonym">Mertensiothuria leucospilota</name>
    <dbReference type="NCBI Taxonomy" id="206669"/>
    <lineage>
        <taxon>Eukaryota</taxon>
        <taxon>Metazoa</taxon>
        <taxon>Echinodermata</taxon>
        <taxon>Eleutherozoa</taxon>
        <taxon>Echinozoa</taxon>
        <taxon>Holothuroidea</taxon>
        <taxon>Aspidochirotacea</taxon>
        <taxon>Aspidochirotida</taxon>
        <taxon>Holothuriidae</taxon>
        <taxon>Holothuria</taxon>
    </lineage>
</organism>
<feature type="transmembrane region" description="Helical" evidence="15">
    <location>
        <begin position="246"/>
        <end position="268"/>
    </location>
</feature>
<proteinExistence type="inferred from homology"/>
<dbReference type="PANTHER" id="PTHR11920:SF507">
    <property type="entry name" value="GUANYLATE CYCLASE"/>
    <property type="match status" value="1"/>
</dbReference>
<protein>
    <recommendedName>
        <fullName evidence="2 13">Guanylate cyclase</fullName>
        <ecNumber evidence="2 13">4.6.1.2</ecNumber>
    </recommendedName>
</protein>
<evidence type="ECO:0000256" key="1">
    <source>
        <dbReference type="ARBA" id="ARBA00004479"/>
    </source>
</evidence>
<evidence type="ECO:0000313" key="19">
    <source>
        <dbReference type="EMBL" id="KAJ8040089.1"/>
    </source>
</evidence>
<dbReference type="GO" id="GO:0004383">
    <property type="term" value="F:guanylate cyclase activity"/>
    <property type="evidence" value="ECO:0007669"/>
    <property type="project" value="UniProtKB-EC"/>
</dbReference>
<name>A0A9Q1C8I4_HOLLE</name>
<keyword evidence="9" id="KW-0325">Glycoprotein</keyword>
<dbReference type="InterPro" id="IPR001054">
    <property type="entry name" value="A/G_cyclase"/>
</dbReference>
<evidence type="ECO:0000259" key="18">
    <source>
        <dbReference type="PROSITE" id="PS50125"/>
    </source>
</evidence>
<evidence type="ECO:0000256" key="10">
    <source>
        <dbReference type="ARBA" id="ARBA00023239"/>
    </source>
</evidence>
<dbReference type="InterPro" id="IPR001245">
    <property type="entry name" value="Ser-Thr/Tyr_kinase_cat_dom"/>
</dbReference>
<keyword evidence="7 15" id="KW-0472">Membrane</keyword>
<feature type="region of interest" description="Disordered" evidence="14">
    <location>
        <begin position="855"/>
        <end position="928"/>
    </location>
</feature>
<dbReference type="PANTHER" id="PTHR11920">
    <property type="entry name" value="GUANYLYL CYCLASE"/>
    <property type="match status" value="1"/>
</dbReference>
<dbReference type="InterPro" id="IPR029787">
    <property type="entry name" value="Nucleotide_cyclase"/>
</dbReference>
<dbReference type="EMBL" id="JAIZAY010000006">
    <property type="protein sequence ID" value="KAJ8040089.1"/>
    <property type="molecule type" value="Genomic_DNA"/>
</dbReference>
<feature type="domain" description="Guanylate cyclase" evidence="18">
    <location>
        <begin position="652"/>
        <end position="782"/>
    </location>
</feature>
<dbReference type="InterPro" id="IPR000719">
    <property type="entry name" value="Prot_kinase_dom"/>
</dbReference>
<dbReference type="Pfam" id="PF00211">
    <property type="entry name" value="Guanylate_cyc"/>
    <property type="match status" value="1"/>
</dbReference>
<evidence type="ECO:0000256" key="13">
    <source>
        <dbReference type="RuleBase" id="RU003431"/>
    </source>
</evidence>
<comment type="similarity">
    <text evidence="12">Belongs to the adenylyl cyclase class-4/guanylyl cyclase family.</text>
</comment>
<keyword evidence="8 19" id="KW-0675">Receptor</keyword>
<evidence type="ECO:0000313" key="20">
    <source>
        <dbReference type="Proteomes" id="UP001152320"/>
    </source>
</evidence>
<sequence>MEFIKAFLPFSIICMSLPNAVLGWHQLDNSVYHCWPLIGPNATNYLPNCYGFTMAWTEPPPDKVTSGDSFEVKYELNVSEEFFAWAIRNDTLYAKKYGPVLSPKHKTAAEAQSWCITTPCPSALKADKDNCCLHHVNVHSCPTDELSGVCGPWVPPNGDIFTHTQSEVDNLNHTHWTTQVALVPTGVTSIIAHIRIGNLQAALHYTLIVDPRSVCGNKICEENEDESCSTCPADCGRCPLKPVVQAAIICVCVMIVLSFCGIVAYFYWRQEKLFWDESWIMDFDAIRPDAGLRGFLGSVISVNVESSSIGGVSSGFAQQATAKQVFTQTGIFNGRPVAIKKINKTSFTLDKRIRREVKQMRDLIHTNVCKFVGGCIVVPNVAICTEYCPKGALNDVLLNEDIPLNWSFRFSFCNDIARGVNYLHQNKVYHGRLKSSNCVIDDRWVVKLTDFGLPLFRQEDGSPHPDTMYSNLKTRAYMPPEVRQCPGAPLAASTDVFSYAVILVEVATRNEPWEDEDLTNLDVDWRPRLPDLLRADDFKDAENGDACPCPQEFINLIEDCWDYVPSNRPSFSQIRTTLHRINPSKLSPVDMMMQLMEKYSKHLESLVAERTQDLLLEKQKTDRLLYSMLPKPIADSLRQGNAAKAESFDSCTIFFSDIVGFTSLSSESSPYEVVALLNKLYVTFDSIIDNHDVYKVETIGDAYMVVSGVPKRNGLDHAGHIASMALDLVKVCESFVIPHQPETKLRIRAGIHSGSVVAGVVGLKMPRYCLFGDTVNTASRMESTGEALKIQASEACANILKKLGSYEVLVRGQMPVKGKGIMTTYWVVGKTNGGNERDSRQTLLTANSVLLDDEADQNTPSVGNHSVPSLTANGIPHITESSHDVIDSPNNTSGVPKIIENSSGVSIPGSAEEPSDAETARLMNESTL</sequence>
<evidence type="ECO:0000256" key="14">
    <source>
        <dbReference type="SAM" id="MobiDB-lite"/>
    </source>
</evidence>
<evidence type="ECO:0000259" key="17">
    <source>
        <dbReference type="PROSITE" id="PS50011"/>
    </source>
</evidence>
<evidence type="ECO:0000256" key="6">
    <source>
        <dbReference type="ARBA" id="ARBA00022989"/>
    </source>
</evidence>
<feature type="chain" id="PRO_5040150818" description="Guanylate cyclase" evidence="16">
    <location>
        <begin position="24"/>
        <end position="928"/>
    </location>
</feature>
<dbReference type="Proteomes" id="UP001152320">
    <property type="component" value="Chromosome 6"/>
</dbReference>
<dbReference type="GO" id="GO:0001653">
    <property type="term" value="F:peptide receptor activity"/>
    <property type="evidence" value="ECO:0007669"/>
    <property type="project" value="TreeGrafter"/>
</dbReference>
<dbReference type="FunFam" id="3.30.70.1230:FF:000019">
    <property type="entry name" value="Guanylate cyclase"/>
    <property type="match status" value="1"/>
</dbReference>
<accession>A0A9Q1C8I4</accession>
<comment type="catalytic activity">
    <reaction evidence="13">
        <text>GTP = 3',5'-cyclic GMP + diphosphate</text>
        <dbReference type="Rhea" id="RHEA:13665"/>
        <dbReference type="ChEBI" id="CHEBI:33019"/>
        <dbReference type="ChEBI" id="CHEBI:37565"/>
        <dbReference type="ChEBI" id="CHEBI:57746"/>
        <dbReference type="EC" id="4.6.1.2"/>
    </reaction>
</comment>
<dbReference type="GO" id="GO:0035556">
    <property type="term" value="P:intracellular signal transduction"/>
    <property type="evidence" value="ECO:0007669"/>
    <property type="project" value="InterPro"/>
</dbReference>
<dbReference type="SUPFAM" id="SSF56112">
    <property type="entry name" value="Protein kinase-like (PK-like)"/>
    <property type="match status" value="1"/>
</dbReference>
<dbReference type="CDD" id="cd07302">
    <property type="entry name" value="CHD"/>
    <property type="match status" value="1"/>
</dbReference>
<dbReference type="GO" id="GO:0007168">
    <property type="term" value="P:receptor guanylyl cyclase signaling pathway"/>
    <property type="evidence" value="ECO:0007669"/>
    <property type="project" value="TreeGrafter"/>
</dbReference>
<evidence type="ECO:0000256" key="15">
    <source>
        <dbReference type="SAM" id="Phobius"/>
    </source>
</evidence>
<keyword evidence="10 12" id="KW-0456">Lyase</keyword>
<dbReference type="Gene3D" id="3.30.70.1230">
    <property type="entry name" value="Nucleotide cyclase"/>
    <property type="match status" value="1"/>
</dbReference>
<dbReference type="OrthoDB" id="302535at2759"/>
<feature type="compositionally biased region" description="Polar residues" evidence="14">
    <location>
        <begin position="888"/>
        <end position="905"/>
    </location>
</feature>
<evidence type="ECO:0000256" key="5">
    <source>
        <dbReference type="ARBA" id="ARBA00022741"/>
    </source>
</evidence>
<evidence type="ECO:0000256" key="2">
    <source>
        <dbReference type="ARBA" id="ARBA00012202"/>
    </source>
</evidence>
<comment type="caution">
    <text evidence="19">The sequence shown here is derived from an EMBL/GenBank/DDBJ whole genome shotgun (WGS) entry which is preliminary data.</text>
</comment>
<keyword evidence="3 15" id="KW-0812">Transmembrane</keyword>
<gene>
    <name evidence="19" type="ORF">HOLleu_14285</name>
</gene>
<dbReference type="PROSITE" id="PS50011">
    <property type="entry name" value="PROTEIN_KINASE_DOM"/>
    <property type="match status" value="1"/>
</dbReference>
<dbReference type="SMART" id="SM00044">
    <property type="entry name" value="CYCc"/>
    <property type="match status" value="1"/>
</dbReference>
<dbReference type="GO" id="GO:0005524">
    <property type="term" value="F:ATP binding"/>
    <property type="evidence" value="ECO:0007669"/>
    <property type="project" value="InterPro"/>
</dbReference>
<dbReference type="PROSITE" id="PS00452">
    <property type="entry name" value="GUANYLATE_CYCLASE_1"/>
    <property type="match status" value="1"/>
</dbReference>
<evidence type="ECO:0000256" key="9">
    <source>
        <dbReference type="ARBA" id="ARBA00023180"/>
    </source>
</evidence>
<dbReference type="InterPro" id="IPR011009">
    <property type="entry name" value="Kinase-like_dom_sf"/>
</dbReference>
<dbReference type="GO" id="GO:0005886">
    <property type="term" value="C:plasma membrane"/>
    <property type="evidence" value="ECO:0007669"/>
    <property type="project" value="TreeGrafter"/>
</dbReference>
<dbReference type="PROSITE" id="PS50125">
    <property type="entry name" value="GUANYLATE_CYCLASE_2"/>
    <property type="match status" value="1"/>
</dbReference>
<evidence type="ECO:0000256" key="8">
    <source>
        <dbReference type="ARBA" id="ARBA00023170"/>
    </source>
</evidence>
<evidence type="ECO:0000256" key="3">
    <source>
        <dbReference type="ARBA" id="ARBA00022692"/>
    </source>
</evidence>
<dbReference type="GO" id="GO:0004016">
    <property type="term" value="F:adenylate cyclase activity"/>
    <property type="evidence" value="ECO:0007669"/>
    <property type="project" value="TreeGrafter"/>
</dbReference>
<keyword evidence="4 16" id="KW-0732">Signal</keyword>
<keyword evidence="11 13" id="KW-0141">cGMP biosynthesis</keyword>
<keyword evidence="5" id="KW-0547">Nucleotide-binding</keyword>
<dbReference type="InterPro" id="IPR050401">
    <property type="entry name" value="Cyclic_nucleotide_synthase"/>
</dbReference>
<evidence type="ECO:0000256" key="11">
    <source>
        <dbReference type="ARBA" id="ARBA00023293"/>
    </source>
</evidence>
<dbReference type="InterPro" id="IPR011645">
    <property type="entry name" value="HNOB_dom_associated"/>
</dbReference>
<evidence type="ECO:0000256" key="4">
    <source>
        <dbReference type="ARBA" id="ARBA00022729"/>
    </source>
</evidence>
<comment type="subcellular location">
    <subcellularLocation>
        <location evidence="1">Membrane</location>
        <topology evidence="1">Single-pass type I membrane protein</topology>
    </subcellularLocation>
</comment>
<dbReference type="EC" id="4.6.1.2" evidence="2 13"/>
<dbReference type="Pfam" id="PF07701">
    <property type="entry name" value="HNOBA"/>
    <property type="match status" value="1"/>
</dbReference>
<evidence type="ECO:0000256" key="16">
    <source>
        <dbReference type="SAM" id="SignalP"/>
    </source>
</evidence>
<dbReference type="SUPFAM" id="SSF55073">
    <property type="entry name" value="Nucleotide cyclase"/>
    <property type="match status" value="1"/>
</dbReference>
<dbReference type="Pfam" id="PF07714">
    <property type="entry name" value="PK_Tyr_Ser-Thr"/>
    <property type="match status" value="1"/>
</dbReference>
<dbReference type="InterPro" id="IPR018297">
    <property type="entry name" value="A/G_cyclase_CS"/>
</dbReference>